<dbReference type="AlphaFoldDB" id="A0A7D4TVY9"/>
<accession>A0A7D4TVY9</accession>
<proteinExistence type="predicted"/>
<protein>
    <recommendedName>
        <fullName evidence="3">VCBS repeat-containing protein</fullName>
    </recommendedName>
</protein>
<keyword evidence="2" id="KW-1185">Reference proteome</keyword>
<name>A0A7D4TVY9_9SPHI</name>
<dbReference type="EMBL" id="CP054139">
    <property type="protein sequence ID" value="QKJ30935.1"/>
    <property type="molecule type" value="Genomic_DNA"/>
</dbReference>
<sequence>MRICKCADDGIFSMIRTASIVFLTLCAFISESAPLPSWFTRSYNDHKLNASYTILQASKPGILIADLDGDGKQDIAVQVAEKVSGKKGVLIIAGNQRHEITLFGAGKKIAGEGFSDINWQSGWKLLKNFTANQTIFSKDGDITGGKKIRLKYLAISVYKLEDKAFVAGIVIYWDGKRYITIHEGE</sequence>
<organism evidence="1 2">
    <name type="scientific">Mucilaginibacter mali</name>
    <dbReference type="NCBI Taxonomy" id="2740462"/>
    <lineage>
        <taxon>Bacteria</taxon>
        <taxon>Pseudomonadati</taxon>
        <taxon>Bacteroidota</taxon>
        <taxon>Sphingobacteriia</taxon>
        <taxon>Sphingobacteriales</taxon>
        <taxon>Sphingobacteriaceae</taxon>
        <taxon>Mucilaginibacter</taxon>
    </lineage>
</organism>
<dbReference type="Proteomes" id="UP000505355">
    <property type="component" value="Chromosome"/>
</dbReference>
<evidence type="ECO:0000313" key="1">
    <source>
        <dbReference type="EMBL" id="QKJ30935.1"/>
    </source>
</evidence>
<evidence type="ECO:0008006" key="3">
    <source>
        <dbReference type="Google" id="ProtNLM"/>
    </source>
</evidence>
<dbReference type="RefSeq" id="WP_173415604.1">
    <property type="nucleotide sequence ID" value="NZ_CP054139.1"/>
</dbReference>
<gene>
    <name evidence="1" type="ORF">HQ865_14645</name>
</gene>
<dbReference type="KEGG" id="mmab:HQ865_14645"/>
<evidence type="ECO:0000313" key="2">
    <source>
        <dbReference type="Proteomes" id="UP000505355"/>
    </source>
</evidence>
<reference evidence="1 2" key="1">
    <citation type="submission" date="2020-05" db="EMBL/GenBank/DDBJ databases">
        <title>Mucilaginibacter mali sp. nov.</title>
        <authorList>
            <person name="Kim H.S."/>
            <person name="Lee K.C."/>
            <person name="Suh M.K."/>
            <person name="Kim J.-S."/>
            <person name="Han K.-I."/>
            <person name="Eom M.K."/>
            <person name="Shin Y.K."/>
            <person name="Lee J.-S."/>
        </authorList>
    </citation>
    <scope>NUCLEOTIDE SEQUENCE [LARGE SCALE GENOMIC DNA]</scope>
    <source>
        <strain evidence="1 2">G2-14</strain>
    </source>
</reference>